<name>M4BHR8_HYAAE</name>
<dbReference type="EMBL" id="JH598269">
    <property type="status" value="NOT_ANNOTATED_CDS"/>
    <property type="molecule type" value="Genomic_DNA"/>
</dbReference>
<dbReference type="InParanoid" id="M4BHR8"/>
<dbReference type="VEuPathDB" id="FungiDB:HpaG805944"/>
<reference evidence="2" key="2">
    <citation type="submission" date="2015-06" db="UniProtKB">
        <authorList>
            <consortium name="EnsemblProtists"/>
        </authorList>
    </citation>
    <scope>IDENTIFICATION</scope>
    <source>
        <strain evidence="2">Emoy2</strain>
    </source>
</reference>
<keyword evidence="3" id="KW-1185">Reference proteome</keyword>
<sequence>MSPTVRALGEKRSCTPTDTSRHDGLTNVRIAPKDLEHGRIETLRNDALGAQLLFLLD</sequence>
<evidence type="ECO:0000313" key="3">
    <source>
        <dbReference type="Proteomes" id="UP000011713"/>
    </source>
</evidence>
<dbReference type="AlphaFoldDB" id="M4BHR8"/>
<feature type="region of interest" description="Disordered" evidence="1">
    <location>
        <begin position="1"/>
        <end position="24"/>
    </location>
</feature>
<proteinExistence type="predicted"/>
<evidence type="ECO:0000256" key="1">
    <source>
        <dbReference type="SAM" id="MobiDB-lite"/>
    </source>
</evidence>
<dbReference type="Proteomes" id="UP000011713">
    <property type="component" value="Unassembled WGS sequence"/>
</dbReference>
<evidence type="ECO:0000313" key="2">
    <source>
        <dbReference type="EnsemblProtists" id="HpaP805944"/>
    </source>
</evidence>
<reference evidence="3" key="1">
    <citation type="journal article" date="2010" name="Science">
        <title>Signatures of adaptation to obligate biotrophy in the Hyaloperonospora arabidopsidis genome.</title>
        <authorList>
            <person name="Baxter L."/>
            <person name="Tripathy S."/>
            <person name="Ishaque N."/>
            <person name="Boot N."/>
            <person name="Cabral A."/>
            <person name="Kemen E."/>
            <person name="Thines M."/>
            <person name="Ah-Fong A."/>
            <person name="Anderson R."/>
            <person name="Badejoko W."/>
            <person name="Bittner-Eddy P."/>
            <person name="Boore J.L."/>
            <person name="Chibucos M.C."/>
            <person name="Coates M."/>
            <person name="Dehal P."/>
            <person name="Delehaunty K."/>
            <person name="Dong S."/>
            <person name="Downton P."/>
            <person name="Dumas B."/>
            <person name="Fabro G."/>
            <person name="Fronick C."/>
            <person name="Fuerstenberg S.I."/>
            <person name="Fulton L."/>
            <person name="Gaulin E."/>
            <person name="Govers F."/>
            <person name="Hughes L."/>
            <person name="Humphray S."/>
            <person name="Jiang R.H."/>
            <person name="Judelson H."/>
            <person name="Kamoun S."/>
            <person name="Kyung K."/>
            <person name="Meijer H."/>
            <person name="Minx P."/>
            <person name="Morris P."/>
            <person name="Nelson J."/>
            <person name="Phuntumart V."/>
            <person name="Qutob D."/>
            <person name="Rehmany A."/>
            <person name="Rougon-Cardoso A."/>
            <person name="Ryden P."/>
            <person name="Torto-Alalibo T."/>
            <person name="Studholme D."/>
            <person name="Wang Y."/>
            <person name="Win J."/>
            <person name="Wood J."/>
            <person name="Clifton S.W."/>
            <person name="Rogers J."/>
            <person name="Van den Ackerveken G."/>
            <person name="Jones J.D."/>
            <person name="McDowell J.M."/>
            <person name="Beynon J."/>
            <person name="Tyler B.M."/>
        </authorList>
    </citation>
    <scope>NUCLEOTIDE SEQUENCE [LARGE SCALE GENOMIC DNA]</scope>
    <source>
        <strain evidence="3">Emoy2</strain>
    </source>
</reference>
<accession>M4BHR8</accession>
<organism evidence="2 3">
    <name type="scientific">Hyaloperonospora arabidopsidis (strain Emoy2)</name>
    <name type="common">Downy mildew agent</name>
    <name type="synonym">Peronospora arabidopsidis</name>
    <dbReference type="NCBI Taxonomy" id="559515"/>
    <lineage>
        <taxon>Eukaryota</taxon>
        <taxon>Sar</taxon>
        <taxon>Stramenopiles</taxon>
        <taxon>Oomycota</taxon>
        <taxon>Peronosporomycetes</taxon>
        <taxon>Peronosporales</taxon>
        <taxon>Peronosporaceae</taxon>
        <taxon>Hyaloperonospora</taxon>
    </lineage>
</organism>
<feature type="compositionally biased region" description="Basic and acidic residues" evidence="1">
    <location>
        <begin position="8"/>
        <end position="24"/>
    </location>
</feature>
<protein>
    <submittedName>
        <fullName evidence="2">Uncharacterized protein</fullName>
    </submittedName>
</protein>
<dbReference type="EnsemblProtists" id="HpaT805944">
    <property type="protein sequence ID" value="HpaP805944"/>
    <property type="gene ID" value="HpaG805944"/>
</dbReference>
<dbReference type="HOGENOM" id="CLU_3000523_0_0_1"/>